<dbReference type="SMART" id="SM00382">
    <property type="entry name" value="AAA"/>
    <property type="match status" value="1"/>
</dbReference>
<dbReference type="HOGENOM" id="CLU_063816_1_1_3"/>
<dbReference type="Gene3D" id="3.40.50.300">
    <property type="entry name" value="P-loop containing nucleotide triphosphate hydrolases"/>
    <property type="match status" value="1"/>
</dbReference>
<proteinExistence type="predicted"/>
<dbReference type="OrthoDB" id="9801813at2"/>
<dbReference type="PANTHER" id="PTHR43581">
    <property type="entry name" value="ATP/GTP PHOSPHATASE"/>
    <property type="match status" value="1"/>
</dbReference>
<dbReference type="Proteomes" id="UP000008204">
    <property type="component" value="Chromosome"/>
</dbReference>
<dbReference type="InterPro" id="IPR003593">
    <property type="entry name" value="AAA+_ATPase"/>
</dbReference>
<dbReference type="InterPro" id="IPR041685">
    <property type="entry name" value="AAA_GajA/Old/RecF-like"/>
</dbReference>
<dbReference type="PANTHER" id="PTHR43581:SF4">
    <property type="entry name" value="ATP_GTP PHOSPHATASE"/>
    <property type="match status" value="1"/>
</dbReference>
<dbReference type="AlphaFoldDB" id="B7JZN4"/>
<dbReference type="STRING" id="41431.PCC8801_0900"/>
<feature type="domain" description="AAA+ ATPase" evidence="1">
    <location>
        <begin position="25"/>
        <end position="353"/>
    </location>
</feature>
<evidence type="ECO:0000259" key="1">
    <source>
        <dbReference type="SMART" id="SM00382"/>
    </source>
</evidence>
<keyword evidence="3" id="KW-1185">Reference proteome</keyword>
<dbReference type="KEGG" id="cyp:PCC8801_0900"/>
<dbReference type="InterPro" id="IPR027417">
    <property type="entry name" value="P-loop_NTPase"/>
</dbReference>
<evidence type="ECO:0000313" key="3">
    <source>
        <dbReference type="Proteomes" id="UP000008204"/>
    </source>
</evidence>
<dbReference type="SUPFAM" id="SSF52540">
    <property type="entry name" value="P-loop containing nucleoside triphosphate hydrolases"/>
    <property type="match status" value="1"/>
</dbReference>
<dbReference type="RefSeq" id="WP_012594252.1">
    <property type="nucleotide sequence ID" value="NC_011726.1"/>
</dbReference>
<organism evidence="2 3">
    <name type="scientific">Rippkaea orientalis (strain PCC 8801 / RF-1)</name>
    <name type="common">Cyanothece sp. (strain PCC 8801)</name>
    <dbReference type="NCBI Taxonomy" id="41431"/>
    <lineage>
        <taxon>Bacteria</taxon>
        <taxon>Bacillati</taxon>
        <taxon>Cyanobacteriota</taxon>
        <taxon>Cyanophyceae</taxon>
        <taxon>Oscillatoriophycideae</taxon>
        <taxon>Chroococcales</taxon>
        <taxon>Aphanothecaceae</taxon>
        <taxon>Rippkaea</taxon>
        <taxon>Rippkaea orientalis</taxon>
    </lineage>
</organism>
<dbReference type="InterPro" id="IPR051396">
    <property type="entry name" value="Bact_Antivir_Def_Nuclease"/>
</dbReference>
<reference evidence="3" key="1">
    <citation type="journal article" date="2011" name="MBio">
        <title>Novel metabolic attributes of the genus Cyanothece, comprising a group of unicellular nitrogen-fixing Cyanobacteria.</title>
        <authorList>
            <person name="Bandyopadhyay A."/>
            <person name="Elvitigala T."/>
            <person name="Welsh E."/>
            <person name="Stockel J."/>
            <person name="Liberton M."/>
            <person name="Min H."/>
            <person name="Sherman L.A."/>
            <person name="Pakrasi H.B."/>
        </authorList>
    </citation>
    <scope>NUCLEOTIDE SEQUENCE [LARGE SCALE GENOMIC DNA]</scope>
    <source>
        <strain evidence="3">PCC 8801</strain>
    </source>
</reference>
<dbReference type="GO" id="GO:0005524">
    <property type="term" value="F:ATP binding"/>
    <property type="evidence" value="ECO:0007669"/>
    <property type="project" value="InterPro"/>
</dbReference>
<accession>B7JZN4</accession>
<dbReference type="EMBL" id="CP001287">
    <property type="protein sequence ID" value="ACK64977.1"/>
    <property type="molecule type" value="Genomic_DNA"/>
</dbReference>
<gene>
    <name evidence="2" type="ordered locus">PCC8801_0900</name>
</gene>
<dbReference type="GO" id="GO:0016887">
    <property type="term" value="F:ATP hydrolysis activity"/>
    <property type="evidence" value="ECO:0007669"/>
    <property type="project" value="InterPro"/>
</dbReference>
<dbReference type="eggNOG" id="COG1106">
    <property type="taxonomic scope" value="Bacteria"/>
</dbReference>
<name>B7JZN4_RIPO1</name>
<sequence length="382" mass="44176">MENQQLDSLHIHSFRGIQDLELKDLGQINLFVGVNNCGKTSVLEAISLYCNPLNLREWYFISRQRDRESRFFYRLSILDSLTWLFPQGNLTFNQDLDTHKILIQSQGNYPVKQLLADYKIIEGIRIRSNHSKKSGGEDKDDIDNEEFQQGIILDIKVFVNKEEDNNKKEIHKSFELWEEDRITTLEQSKTFKINYFNITPSAHRTEAFAAQLLSEARMQGFKDELIELLQALDSNINNLEVLTFSGVTLHQPPVIYIEHKKLGLVPLSSFGDGVRRLVYIALKLVRLEGGIILIDEIETAIHTEALENSFSWIVKWCKKLDIQLFATTHSLEAVDAILTATEPDTDLVLYRLEQKDSKTSAVRIARDKLKRLRENLGQEVRW</sequence>
<protein>
    <submittedName>
        <fullName evidence="2">AAA ATPase</fullName>
    </submittedName>
</protein>
<evidence type="ECO:0000313" key="2">
    <source>
        <dbReference type="EMBL" id="ACK64977.1"/>
    </source>
</evidence>
<dbReference type="Pfam" id="PF13175">
    <property type="entry name" value="AAA_15"/>
    <property type="match status" value="1"/>
</dbReference>